<dbReference type="Pfam" id="PF00324">
    <property type="entry name" value="AA_permease"/>
    <property type="match status" value="1"/>
</dbReference>
<proteinExistence type="predicted"/>
<evidence type="ECO:0000256" key="5">
    <source>
        <dbReference type="ARBA" id="ARBA00022970"/>
    </source>
</evidence>
<feature type="transmembrane region" description="Helical" evidence="8">
    <location>
        <begin position="359"/>
        <end position="384"/>
    </location>
</feature>
<dbReference type="OrthoDB" id="3900342at2759"/>
<dbReference type="InterPro" id="IPR004841">
    <property type="entry name" value="AA-permease/SLC12A_dom"/>
</dbReference>
<accession>A0A0D2IAB0</accession>
<dbReference type="GeneID" id="27697977"/>
<dbReference type="GO" id="GO:0005886">
    <property type="term" value="C:plasma membrane"/>
    <property type="evidence" value="ECO:0007669"/>
    <property type="project" value="UniProtKB-SubCell"/>
</dbReference>
<keyword evidence="3" id="KW-1003">Cell membrane</keyword>
<feature type="transmembrane region" description="Helical" evidence="8">
    <location>
        <begin position="105"/>
        <end position="121"/>
    </location>
</feature>
<dbReference type="InterPro" id="IPR004762">
    <property type="entry name" value="Amino_acid_permease_fungi"/>
</dbReference>
<keyword evidence="5" id="KW-0029">Amino-acid transport</keyword>
<dbReference type="PANTHER" id="PTHR43341">
    <property type="entry name" value="AMINO ACID PERMEASE"/>
    <property type="match status" value="1"/>
</dbReference>
<feature type="transmembrane region" description="Helical" evidence="8">
    <location>
        <begin position="80"/>
        <end position="99"/>
    </location>
</feature>
<dbReference type="FunFam" id="1.20.1740.10:FF:000017">
    <property type="entry name" value="Amino acid permease"/>
    <property type="match status" value="1"/>
</dbReference>
<evidence type="ECO:0000313" key="11">
    <source>
        <dbReference type="Proteomes" id="UP000053789"/>
    </source>
</evidence>
<comment type="subcellular location">
    <subcellularLocation>
        <location evidence="1">Cell membrane</location>
        <topology evidence="1">Multi-pass membrane protein</topology>
    </subcellularLocation>
</comment>
<feature type="transmembrane region" description="Helical" evidence="8">
    <location>
        <begin position="435"/>
        <end position="458"/>
    </location>
</feature>
<feature type="transmembrane region" description="Helical" evidence="8">
    <location>
        <begin position="304"/>
        <end position="325"/>
    </location>
</feature>
<keyword evidence="2" id="KW-0813">Transport</keyword>
<feature type="transmembrane region" description="Helical" evidence="8">
    <location>
        <begin position="215"/>
        <end position="235"/>
    </location>
</feature>
<organism evidence="10 11">
    <name type="scientific">Cladophialophora bantiana (strain ATCC 10958 / CBS 173.52 / CDC B-1940 / NIH 8579)</name>
    <name type="common">Xylohypha bantiana</name>
    <dbReference type="NCBI Taxonomy" id="1442370"/>
    <lineage>
        <taxon>Eukaryota</taxon>
        <taxon>Fungi</taxon>
        <taxon>Dikarya</taxon>
        <taxon>Ascomycota</taxon>
        <taxon>Pezizomycotina</taxon>
        <taxon>Eurotiomycetes</taxon>
        <taxon>Chaetothyriomycetidae</taxon>
        <taxon>Chaetothyriales</taxon>
        <taxon>Herpotrichiellaceae</taxon>
        <taxon>Cladophialophora</taxon>
    </lineage>
</organism>
<keyword evidence="7 8" id="KW-0472">Membrane</keyword>
<dbReference type="RefSeq" id="XP_016620403.1">
    <property type="nucleotide sequence ID" value="XM_016762790.1"/>
</dbReference>
<evidence type="ECO:0000256" key="3">
    <source>
        <dbReference type="ARBA" id="ARBA00022475"/>
    </source>
</evidence>
<sequence length="587" mass="63412">MEKDIEAISASPSGSLDFSQGKVEFPLAPTSFGRFIGGFKRNPHARVTTQAIDANGRVLPDQPPAEPALAMKLKQRHLQMIAIGGSIGTGLFVGSGSALANGGPASLIIAYGLIGVTLYCTTHALGELAVQYPVAGAFSVYASRFVDEAWGFAMGWNYALQWLVTLPLEIVAASLTLEFWPGSRDVNGAAWVTIFLVAIIIINFFGVRGYGEAEFVFSIIKVIAVIGFIILGIIINTGGVPGDQRGYIGAHYWHDPGAFNHGFKGLCSVFVTAAFSFSGTELVGLAAAETENPRIALPTAVKQVFWRIALFYMVSLTVVGVLVPYNDPQLLNGSSSSDANASPFVIAVRNAGIDAVPSIMNVVILIAVLSVGNSSVYGSSRTLAALADMGQAPKILGYVDREGRPLVAIIVSSLIGFLCYIVAAGPDTTTQAFNWMIAISGLASIFTWATICLCHIRFRSAWRLAGRTLDELAFKSQATVYGSWLGLIMNVLILVAQFWTGFAPVGYAEMSASELVESFFEVYLAAPIIIAMYVGYKLVKKTKLRRTSEIDITSGRREVPNLMEILEEERRIQATWPWWKKSWKMVC</sequence>
<feature type="transmembrane region" description="Helical" evidence="8">
    <location>
        <begin position="478"/>
        <end position="499"/>
    </location>
</feature>
<reference evidence="10" key="1">
    <citation type="submission" date="2015-01" db="EMBL/GenBank/DDBJ databases">
        <title>The Genome Sequence of Cladophialophora bantiana CBS 173.52.</title>
        <authorList>
            <consortium name="The Broad Institute Genomics Platform"/>
            <person name="Cuomo C."/>
            <person name="de Hoog S."/>
            <person name="Gorbushina A."/>
            <person name="Stielow B."/>
            <person name="Teixiera M."/>
            <person name="Abouelleil A."/>
            <person name="Chapman S.B."/>
            <person name="Priest M."/>
            <person name="Young S.K."/>
            <person name="Wortman J."/>
            <person name="Nusbaum C."/>
            <person name="Birren B."/>
        </authorList>
    </citation>
    <scope>NUCLEOTIDE SEQUENCE [LARGE SCALE GENOMIC DNA]</scope>
    <source>
        <strain evidence="10">CBS 173.52</strain>
    </source>
</reference>
<name>A0A0D2IAB0_CLAB1</name>
<evidence type="ECO:0000256" key="6">
    <source>
        <dbReference type="ARBA" id="ARBA00022989"/>
    </source>
</evidence>
<protein>
    <recommendedName>
        <fullName evidence="9">Amino acid permease/ SLC12A domain-containing protein</fullName>
    </recommendedName>
</protein>
<dbReference type="HOGENOM" id="CLU_007946_12_0_1"/>
<keyword evidence="11" id="KW-1185">Reference proteome</keyword>
<dbReference type="PANTHER" id="PTHR43341:SF1">
    <property type="entry name" value="GENERAL AMINO-ACID PERMEASE GAP1"/>
    <property type="match status" value="1"/>
</dbReference>
<dbReference type="NCBIfam" id="TIGR00913">
    <property type="entry name" value="2A0310"/>
    <property type="match status" value="1"/>
</dbReference>
<dbReference type="EMBL" id="KN846986">
    <property type="protein sequence ID" value="KIW93734.1"/>
    <property type="molecule type" value="Genomic_DNA"/>
</dbReference>
<dbReference type="PROSITE" id="PS00218">
    <property type="entry name" value="AMINO_ACID_PERMEASE_1"/>
    <property type="match status" value="1"/>
</dbReference>
<dbReference type="Proteomes" id="UP000053789">
    <property type="component" value="Unassembled WGS sequence"/>
</dbReference>
<feature type="transmembrane region" description="Helical" evidence="8">
    <location>
        <begin position="189"/>
        <end position="209"/>
    </location>
</feature>
<dbReference type="InterPro" id="IPR050524">
    <property type="entry name" value="APC_YAT"/>
</dbReference>
<evidence type="ECO:0000313" key="10">
    <source>
        <dbReference type="EMBL" id="KIW93734.1"/>
    </source>
</evidence>
<gene>
    <name evidence="10" type="ORF">Z519_05049</name>
</gene>
<dbReference type="InterPro" id="IPR004840">
    <property type="entry name" value="Amino_acid_permease_CS"/>
</dbReference>
<dbReference type="VEuPathDB" id="FungiDB:Z519_05049"/>
<evidence type="ECO:0000256" key="2">
    <source>
        <dbReference type="ARBA" id="ARBA00022448"/>
    </source>
</evidence>
<dbReference type="Gene3D" id="1.20.1740.10">
    <property type="entry name" value="Amino acid/polyamine transporter I"/>
    <property type="match status" value="1"/>
</dbReference>
<dbReference type="AlphaFoldDB" id="A0A0D2IAB0"/>
<feature type="transmembrane region" description="Helical" evidence="8">
    <location>
        <begin position="158"/>
        <end position="177"/>
    </location>
</feature>
<evidence type="ECO:0000256" key="7">
    <source>
        <dbReference type="ARBA" id="ARBA00023136"/>
    </source>
</evidence>
<feature type="domain" description="Amino acid permease/ SLC12A" evidence="9">
    <location>
        <begin position="77"/>
        <end position="546"/>
    </location>
</feature>
<evidence type="ECO:0000259" key="9">
    <source>
        <dbReference type="Pfam" id="PF00324"/>
    </source>
</evidence>
<evidence type="ECO:0000256" key="1">
    <source>
        <dbReference type="ARBA" id="ARBA00004651"/>
    </source>
</evidence>
<keyword evidence="4 8" id="KW-0812">Transmembrane</keyword>
<feature type="transmembrane region" description="Helical" evidence="8">
    <location>
        <begin position="405"/>
        <end position="423"/>
    </location>
</feature>
<feature type="transmembrane region" description="Helical" evidence="8">
    <location>
        <begin position="519"/>
        <end position="536"/>
    </location>
</feature>
<evidence type="ECO:0000256" key="4">
    <source>
        <dbReference type="ARBA" id="ARBA00022692"/>
    </source>
</evidence>
<dbReference type="PIRSF" id="PIRSF006060">
    <property type="entry name" value="AA_transporter"/>
    <property type="match status" value="1"/>
</dbReference>
<evidence type="ECO:0000256" key="8">
    <source>
        <dbReference type="SAM" id="Phobius"/>
    </source>
</evidence>
<keyword evidence="6 8" id="KW-1133">Transmembrane helix</keyword>
<dbReference type="GO" id="GO:0015171">
    <property type="term" value="F:amino acid transmembrane transporter activity"/>
    <property type="evidence" value="ECO:0007669"/>
    <property type="project" value="TreeGrafter"/>
</dbReference>